<dbReference type="AlphaFoldDB" id="A0A165RSX4"/>
<evidence type="ECO:0000313" key="3">
    <source>
        <dbReference type="Proteomes" id="UP000076727"/>
    </source>
</evidence>
<feature type="domain" description="Hemerythrin-like" evidence="1">
    <location>
        <begin position="10"/>
        <end position="123"/>
    </location>
</feature>
<dbReference type="STRING" id="1314783.A0A165RSX4"/>
<accession>A0A165RSX4</accession>
<dbReference type="Pfam" id="PF01814">
    <property type="entry name" value="Hemerythrin"/>
    <property type="match status" value="1"/>
</dbReference>
<keyword evidence="3" id="KW-1185">Reference proteome</keyword>
<reference evidence="2 3" key="1">
    <citation type="journal article" date="2016" name="Mol. Biol. Evol.">
        <title>Comparative Genomics of Early-Diverging Mushroom-Forming Fungi Provides Insights into the Origins of Lignocellulose Decay Capabilities.</title>
        <authorList>
            <person name="Nagy L.G."/>
            <person name="Riley R."/>
            <person name="Tritt A."/>
            <person name="Adam C."/>
            <person name="Daum C."/>
            <person name="Floudas D."/>
            <person name="Sun H."/>
            <person name="Yadav J.S."/>
            <person name="Pangilinan J."/>
            <person name="Larsson K.H."/>
            <person name="Matsuura K."/>
            <person name="Barry K."/>
            <person name="Labutti K."/>
            <person name="Kuo R."/>
            <person name="Ohm R.A."/>
            <person name="Bhattacharya S.S."/>
            <person name="Shirouzu T."/>
            <person name="Yoshinaga Y."/>
            <person name="Martin F.M."/>
            <person name="Grigoriev I.V."/>
            <person name="Hibbett D.S."/>
        </authorList>
    </citation>
    <scope>NUCLEOTIDE SEQUENCE [LARGE SCALE GENOMIC DNA]</scope>
    <source>
        <strain evidence="2 3">L-15889</strain>
    </source>
</reference>
<dbReference type="PANTHER" id="PTHR35585">
    <property type="entry name" value="HHE DOMAIN PROTEIN (AFU_ORTHOLOGUE AFUA_4G00730)"/>
    <property type="match status" value="1"/>
</dbReference>
<dbReference type="OrthoDB" id="9983919at2759"/>
<organism evidence="2 3">
    <name type="scientific">Daedalea quercina L-15889</name>
    <dbReference type="NCBI Taxonomy" id="1314783"/>
    <lineage>
        <taxon>Eukaryota</taxon>
        <taxon>Fungi</taxon>
        <taxon>Dikarya</taxon>
        <taxon>Basidiomycota</taxon>
        <taxon>Agaricomycotina</taxon>
        <taxon>Agaricomycetes</taxon>
        <taxon>Polyporales</taxon>
        <taxon>Fomitopsis</taxon>
    </lineage>
</organism>
<sequence>MANAQLLDVTKEIKLDHDNVRELFQRYKSTTDVATKRAIANTLIREIAVHSDAEEASVYNDYATLGLGSVATHNKEDHAEVKRLVSAAGSYGFDKSGYDDVLAKAFTAFDTHAREEETDQHPTLRQKLSAQDSDRIARAFLRARTTVPQKAAGALNDSDFVTVKYAHAVF</sequence>
<protein>
    <recommendedName>
        <fullName evidence="1">Hemerythrin-like domain-containing protein</fullName>
    </recommendedName>
</protein>
<evidence type="ECO:0000313" key="2">
    <source>
        <dbReference type="EMBL" id="KZT71120.1"/>
    </source>
</evidence>
<dbReference type="Proteomes" id="UP000076727">
    <property type="component" value="Unassembled WGS sequence"/>
</dbReference>
<dbReference type="PANTHER" id="PTHR35585:SF1">
    <property type="entry name" value="HHE DOMAIN PROTEIN (AFU_ORTHOLOGUE AFUA_4G00730)"/>
    <property type="match status" value="1"/>
</dbReference>
<name>A0A165RSX4_9APHY</name>
<dbReference type="InterPro" id="IPR012312">
    <property type="entry name" value="Hemerythrin-like"/>
</dbReference>
<dbReference type="EMBL" id="KV429047">
    <property type="protein sequence ID" value="KZT71120.1"/>
    <property type="molecule type" value="Genomic_DNA"/>
</dbReference>
<proteinExistence type="predicted"/>
<gene>
    <name evidence="2" type="ORF">DAEQUDRAFT_138103</name>
</gene>
<evidence type="ECO:0000259" key="1">
    <source>
        <dbReference type="Pfam" id="PF01814"/>
    </source>
</evidence>